<protein>
    <submittedName>
        <fullName evidence="2">Flagellar operon protein</fullName>
    </submittedName>
</protein>
<gene>
    <name evidence="2" type="ORF">HNR32_001723</name>
</gene>
<keyword evidence="1" id="KW-0175">Coiled coil</keyword>
<dbReference type="AlphaFoldDB" id="A0A840UUG1"/>
<keyword evidence="3" id="KW-1185">Reference proteome</keyword>
<evidence type="ECO:0000256" key="1">
    <source>
        <dbReference type="SAM" id="Coils"/>
    </source>
</evidence>
<evidence type="ECO:0000313" key="3">
    <source>
        <dbReference type="Proteomes" id="UP000559117"/>
    </source>
</evidence>
<dbReference type="NCBIfam" id="TIGR02530">
    <property type="entry name" value="flg_new"/>
    <property type="match status" value="1"/>
</dbReference>
<keyword evidence="2" id="KW-0282">Flagellum</keyword>
<evidence type="ECO:0000313" key="2">
    <source>
        <dbReference type="EMBL" id="MBB5336573.1"/>
    </source>
</evidence>
<dbReference type="RefSeq" id="WP_231038070.1">
    <property type="nucleotide sequence ID" value="NZ_JACHFH010000019.1"/>
</dbReference>
<proteinExistence type="predicted"/>
<sequence length="127" mass="14244">MKINNNLYLQPFMLGSNQNTTSLLNTTSKSSKQTFADVLQETTNDVKFSRHALERLENRQINLTKEDINKLNSTVDKMAQKGSREALVYMQGTAFVVSVKNRTVITAMDGINLKDNIFTNIDSAAIL</sequence>
<feature type="coiled-coil region" evidence="1">
    <location>
        <begin position="39"/>
        <end position="81"/>
    </location>
</feature>
<name>A0A840UUG1_9FIRM</name>
<reference evidence="2 3" key="1">
    <citation type="submission" date="2020-08" db="EMBL/GenBank/DDBJ databases">
        <title>Genomic Encyclopedia of Type Strains, Phase IV (KMG-IV): sequencing the most valuable type-strain genomes for metagenomic binning, comparative biology and taxonomic classification.</title>
        <authorList>
            <person name="Goeker M."/>
        </authorList>
    </citation>
    <scope>NUCLEOTIDE SEQUENCE [LARGE SCALE GENOMIC DNA]</scope>
    <source>
        <strain evidence="2 3">DSM 24661</strain>
    </source>
</reference>
<accession>A0A840UUG1</accession>
<keyword evidence="2" id="KW-0966">Cell projection</keyword>
<keyword evidence="2" id="KW-0969">Cilium</keyword>
<dbReference type="InterPro" id="IPR013367">
    <property type="entry name" value="Flagellar_put"/>
</dbReference>
<dbReference type="Proteomes" id="UP000559117">
    <property type="component" value="Unassembled WGS sequence"/>
</dbReference>
<organism evidence="2 3">
    <name type="scientific">Pectinatus brassicae</name>
    <dbReference type="NCBI Taxonomy" id="862415"/>
    <lineage>
        <taxon>Bacteria</taxon>
        <taxon>Bacillati</taxon>
        <taxon>Bacillota</taxon>
        <taxon>Negativicutes</taxon>
        <taxon>Selenomonadales</taxon>
        <taxon>Selenomonadaceae</taxon>
        <taxon>Pectinatus</taxon>
    </lineage>
</organism>
<dbReference type="Pfam" id="PF12611">
    <property type="entry name" value="Flagellar_put"/>
    <property type="match status" value="1"/>
</dbReference>
<dbReference type="EMBL" id="JACHFH010000019">
    <property type="protein sequence ID" value="MBB5336573.1"/>
    <property type="molecule type" value="Genomic_DNA"/>
</dbReference>
<comment type="caution">
    <text evidence="2">The sequence shown here is derived from an EMBL/GenBank/DDBJ whole genome shotgun (WGS) entry which is preliminary data.</text>
</comment>